<evidence type="ECO:0000256" key="2">
    <source>
        <dbReference type="ARBA" id="ARBA00023043"/>
    </source>
</evidence>
<evidence type="ECO:0000256" key="4">
    <source>
        <dbReference type="SAM" id="MobiDB-lite"/>
    </source>
</evidence>
<dbReference type="SMART" id="SM00248">
    <property type="entry name" value="ANK"/>
    <property type="match status" value="4"/>
</dbReference>
<dbReference type="PROSITE" id="PS50297">
    <property type="entry name" value="ANK_REP_REGION"/>
    <property type="match status" value="1"/>
</dbReference>
<dbReference type="PANTHER" id="PTHR24198:SF165">
    <property type="entry name" value="ANKYRIN REPEAT-CONTAINING PROTEIN-RELATED"/>
    <property type="match status" value="1"/>
</dbReference>
<name>A0A9Q8QD42_9HYPO</name>
<evidence type="ECO:0000256" key="3">
    <source>
        <dbReference type="PROSITE-ProRule" id="PRU00023"/>
    </source>
</evidence>
<feature type="repeat" description="ANK" evidence="3">
    <location>
        <begin position="214"/>
        <end position="246"/>
    </location>
</feature>
<keyword evidence="2 3" id="KW-0040">ANK repeat</keyword>
<sequence length="296" mass="32126">MDRTTGTARSPLKAVASHRISVKFKHYPPFPNTQPSTMSSDPSNTQHSSSIDTTSASPEALIYAVMSGDVRHVKLLASLNIGVASSDSWVVLEACLHGIEMVHALSCNTHIDLNPTLPGQKGDRVLHLLLRMPSTRFGGRKPETVRILLQKGVDPLEPDRRGNNAIHILSGSPKDQSAQSLRLLQMILCGDQGIPEQIRATSLASINEKNMGGAGNTALIIAVQSENEYQVRLLLEKGASPHVPGEFGRKPLYFAVARDFVVIATLLLDYGATIENDIVALSSEMESLIRVYSVCR</sequence>
<accession>A0A9Q8QD42</accession>
<keyword evidence="6" id="KW-1185">Reference proteome</keyword>
<feature type="region of interest" description="Disordered" evidence="4">
    <location>
        <begin position="31"/>
        <end position="53"/>
    </location>
</feature>
<protein>
    <recommendedName>
        <fullName evidence="7">Ankyrin</fullName>
    </recommendedName>
</protein>
<dbReference type="PROSITE" id="PS50088">
    <property type="entry name" value="ANK_REPEAT"/>
    <property type="match status" value="1"/>
</dbReference>
<dbReference type="PANTHER" id="PTHR24198">
    <property type="entry name" value="ANKYRIN REPEAT AND PROTEIN KINASE DOMAIN-CONTAINING PROTEIN"/>
    <property type="match status" value="1"/>
</dbReference>
<dbReference type="AlphaFoldDB" id="A0A9Q8QD42"/>
<dbReference type="OrthoDB" id="341259at2759"/>
<dbReference type="GeneID" id="72065085"/>
<dbReference type="Proteomes" id="UP000829364">
    <property type="component" value="Chromosome 2"/>
</dbReference>
<reference evidence="5" key="1">
    <citation type="submission" date="2021-11" db="EMBL/GenBank/DDBJ databases">
        <title>Purpureocillium_takamizusanense_genome.</title>
        <authorList>
            <person name="Nguyen N.-H."/>
        </authorList>
    </citation>
    <scope>NUCLEOTIDE SEQUENCE</scope>
    <source>
        <strain evidence="5">PT3</strain>
    </source>
</reference>
<evidence type="ECO:0000313" key="6">
    <source>
        <dbReference type="Proteomes" id="UP000829364"/>
    </source>
</evidence>
<keyword evidence="1" id="KW-0677">Repeat</keyword>
<feature type="compositionally biased region" description="Polar residues" evidence="4">
    <location>
        <begin position="33"/>
        <end position="53"/>
    </location>
</feature>
<evidence type="ECO:0000313" key="5">
    <source>
        <dbReference type="EMBL" id="UNI16711.1"/>
    </source>
</evidence>
<dbReference type="InterPro" id="IPR036770">
    <property type="entry name" value="Ankyrin_rpt-contain_sf"/>
</dbReference>
<dbReference type="KEGG" id="ptkz:JDV02_003125"/>
<evidence type="ECO:0008006" key="7">
    <source>
        <dbReference type="Google" id="ProtNLM"/>
    </source>
</evidence>
<dbReference type="Pfam" id="PF12796">
    <property type="entry name" value="Ank_2"/>
    <property type="match status" value="1"/>
</dbReference>
<dbReference type="Gene3D" id="1.25.40.20">
    <property type="entry name" value="Ankyrin repeat-containing domain"/>
    <property type="match status" value="2"/>
</dbReference>
<organism evidence="5 6">
    <name type="scientific">Purpureocillium takamizusanense</name>
    <dbReference type="NCBI Taxonomy" id="2060973"/>
    <lineage>
        <taxon>Eukaryota</taxon>
        <taxon>Fungi</taxon>
        <taxon>Dikarya</taxon>
        <taxon>Ascomycota</taxon>
        <taxon>Pezizomycotina</taxon>
        <taxon>Sordariomycetes</taxon>
        <taxon>Hypocreomycetidae</taxon>
        <taxon>Hypocreales</taxon>
        <taxon>Ophiocordycipitaceae</taxon>
        <taxon>Purpureocillium</taxon>
    </lineage>
</organism>
<dbReference type="RefSeq" id="XP_047840192.1">
    <property type="nucleotide sequence ID" value="XM_047984218.1"/>
</dbReference>
<evidence type="ECO:0000256" key="1">
    <source>
        <dbReference type="ARBA" id="ARBA00022737"/>
    </source>
</evidence>
<gene>
    <name evidence="5" type="ORF">JDV02_003125</name>
</gene>
<dbReference type="SUPFAM" id="SSF48403">
    <property type="entry name" value="Ankyrin repeat"/>
    <property type="match status" value="1"/>
</dbReference>
<proteinExistence type="predicted"/>
<dbReference type="EMBL" id="CP086355">
    <property type="protein sequence ID" value="UNI16711.1"/>
    <property type="molecule type" value="Genomic_DNA"/>
</dbReference>
<dbReference type="InterPro" id="IPR002110">
    <property type="entry name" value="Ankyrin_rpt"/>
</dbReference>